<sequence length="493" mass="53884">MELAPGQIPMGLLPAHHAQAGPDRPAVTMGEDSLSWSQLEARANQRARAYQSLGVRAGDFVTIALPNGFEFYETAFAIWKLGATPNVVSSKLPRAELDAILELVRPSLLVADLPEAPAGITMYAKDSQAHLSHPADPVRVQVAAHWKAMTSGGSTGRPKVIVDHNPAAWDPTAGALLQQPGNTVLNPGPLYHNAPFSVMHAALFVGGHVVEMGRFDPLRALELIERHRVEWVNLVPTMMNRIWRLPEDQRKAFDLSSLRTVFHMASACPPWLKERWIEWLGPERIWELYGGTERQGSTVIGGAEWLTHRGSVGRVQPGSRMQVMNEAGEPCAPGEVGEVFFLPDLGAGATYHYVGADPKRQGEWESIGDLGYLDEEGYLYLVDRRTDMIVSGGANVYPAEVEAALDAHPGIASSAVIGLPDDDLGQRVHAIVQASPTTGAPDLEELRSFLAERLVRYKIPRSFEIVEEPLRDDAGKTRRSALREVRLAGSPRG</sequence>
<name>A0A7W8HIQ1_9BURK</name>
<dbReference type="GO" id="GO:0006631">
    <property type="term" value="P:fatty acid metabolic process"/>
    <property type="evidence" value="ECO:0007669"/>
    <property type="project" value="TreeGrafter"/>
</dbReference>
<dbReference type="PANTHER" id="PTHR43201:SF5">
    <property type="entry name" value="MEDIUM-CHAIN ACYL-COA LIGASE ACSF2, MITOCHONDRIAL"/>
    <property type="match status" value="1"/>
</dbReference>
<dbReference type="PANTHER" id="PTHR43201">
    <property type="entry name" value="ACYL-COA SYNTHETASE"/>
    <property type="match status" value="1"/>
</dbReference>
<proteinExistence type="inferred from homology"/>
<evidence type="ECO:0000256" key="2">
    <source>
        <dbReference type="ARBA" id="ARBA00022598"/>
    </source>
</evidence>
<dbReference type="Pfam" id="PF13193">
    <property type="entry name" value="AMP-binding_C"/>
    <property type="match status" value="1"/>
</dbReference>
<evidence type="ECO:0000313" key="6">
    <source>
        <dbReference type="Proteomes" id="UP000532440"/>
    </source>
</evidence>
<dbReference type="EMBL" id="JACHGB010000004">
    <property type="protein sequence ID" value="MBB5271973.1"/>
    <property type="molecule type" value="Genomic_DNA"/>
</dbReference>
<dbReference type="InterPro" id="IPR045851">
    <property type="entry name" value="AMP-bd_C_sf"/>
</dbReference>
<dbReference type="Proteomes" id="UP000532440">
    <property type="component" value="Unassembled WGS sequence"/>
</dbReference>
<comment type="caution">
    <text evidence="5">The sequence shown here is derived from an EMBL/GenBank/DDBJ whole genome shotgun (WGS) entry which is preliminary data.</text>
</comment>
<dbReference type="InterPro" id="IPR025110">
    <property type="entry name" value="AMP-bd_C"/>
</dbReference>
<dbReference type="RefSeq" id="WP_221302754.1">
    <property type="nucleotide sequence ID" value="NZ_BAABEW010000023.1"/>
</dbReference>
<protein>
    <submittedName>
        <fullName evidence="5">Bile acid-coenzyme A ligase</fullName>
    </submittedName>
</protein>
<gene>
    <name evidence="5" type="ORF">HNQ70_001987</name>
</gene>
<dbReference type="Pfam" id="PF00501">
    <property type="entry name" value="AMP-binding"/>
    <property type="match status" value="1"/>
</dbReference>
<reference evidence="5 6" key="1">
    <citation type="submission" date="2020-08" db="EMBL/GenBank/DDBJ databases">
        <title>Genomic Encyclopedia of Type Strains, Phase IV (KMG-IV): sequencing the most valuable type-strain genomes for metagenomic binning, comparative biology and taxonomic classification.</title>
        <authorList>
            <person name="Goeker M."/>
        </authorList>
    </citation>
    <scope>NUCLEOTIDE SEQUENCE [LARGE SCALE GENOMIC DNA]</scope>
    <source>
        <strain evidence="5 6">DSM 29781</strain>
    </source>
</reference>
<dbReference type="Gene3D" id="3.30.300.30">
    <property type="match status" value="1"/>
</dbReference>
<comment type="similarity">
    <text evidence="1">Belongs to the ATP-dependent AMP-binding enzyme family.</text>
</comment>
<feature type="domain" description="AMP-binding enzyme C-terminal" evidence="4">
    <location>
        <begin position="400"/>
        <end position="468"/>
    </location>
</feature>
<keyword evidence="2 5" id="KW-0436">Ligase</keyword>
<evidence type="ECO:0000259" key="4">
    <source>
        <dbReference type="Pfam" id="PF13193"/>
    </source>
</evidence>
<organism evidence="5 6">
    <name type="scientific">Quisquiliibacterium transsilvanicum</name>
    <dbReference type="NCBI Taxonomy" id="1549638"/>
    <lineage>
        <taxon>Bacteria</taxon>
        <taxon>Pseudomonadati</taxon>
        <taxon>Pseudomonadota</taxon>
        <taxon>Betaproteobacteria</taxon>
        <taxon>Burkholderiales</taxon>
        <taxon>Burkholderiaceae</taxon>
        <taxon>Quisquiliibacterium</taxon>
    </lineage>
</organism>
<dbReference type="GO" id="GO:0031956">
    <property type="term" value="F:medium-chain fatty acid-CoA ligase activity"/>
    <property type="evidence" value="ECO:0007669"/>
    <property type="project" value="TreeGrafter"/>
</dbReference>
<dbReference type="SUPFAM" id="SSF56801">
    <property type="entry name" value="Acetyl-CoA synthetase-like"/>
    <property type="match status" value="1"/>
</dbReference>
<keyword evidence="6" id="KW-1185">Reference proteome</keyword>
<evidence type="ECO:0000256" key="1">
    <source>
        <dbReference type="ARBA" id="ARBA00006432"/>
    </source>
</evidence>
<dbReference type="InterPro" id="IPR042099">
    <property type="entry name" value="ANL_N_sf"/>
</dbReference>
<evidence type="ECO:0000259" key="3">
    <source>
        <dbReference type="Pfam" id="PF00501"/>
    </source>
</evidence>
<dbReference type="InterPro" id="IPR000873">
    <property type="entry name" value="AMP-dep_synth/lig_dom"/>
</dbReference>
<dbReference type="Gene3D" id="3.40.50.12780">
    <property type="entry name" value="N-terminal domain of ligase-like"/>
    <property type="match status" value="1"/>
</dbReference>
<feature type="domain" description="AMP-dependent synthetase/ligase" evidence="3">
    <location>
        <begin position="16"/>
        <end position="340"/>
    </location>
</feature>
<evidence type="ECO:0000313" key="5">
    <source>
        <dbReference type="EMBL" id="MBB5271973.1"/>
    </source>
</evidence>
<accession>A0A7W8HIQ1</accession>
<dbReference type="AlphaFoldDB" id="A0A7W8HIQ1"/>